<dbReference type="EMBL" id="CDMY01000508">
    <property type="protein sequence ID" value="CEM18768.1"/>
    <property type="molecule type" value="Genomic_DNA"/>
</dbReference>
<sequence length="575" mass="64128">MGIALRALVGVCLGFTTVAFVGVFIPREFSRVENKAAPPSYSLLSSPVRDYIEQLTLGRTAAESREGCPFLAKTPADIGDGGSGIDALPGVQPPIDLKALDGFLSAINDDTDAGLLTNHCERYWDEILDENPTLIALEKHKPWTSEEVTLLANRGVRLKGAVRLPYHNRLPLRLSITNGALVCHSIKDCQPLETPPNGRFAVERINARRVARSLADAVDWAANNSVNLGDAAFSIPVEDCPNFWRSKVPVGGDYIGPGSQEPCERARPQYKRKGPPALVLSESSFTEYTWDIPGVWFHENDETMTREIVKDLYYTADDGDGHPRFSEALFAAEWAKKKNEAFFIGLNTDDSRVQLACELSMMDPELFQHVFIAGADVRMRQPVNCTDTARELERELGCSASHICRRNKTLAEEFVELMLSTKYHLDLPGYGPWSHRLRMLLLSGSVIFEPPRSFAATQFFDAPLKRRNLIVRFTDATDLYEKIQWFRRHDDVARRLAAAMHKIGWHCLTHESVRQSLVMLLKRLGALHEPTVGKARRPGKRLDDDIRCVIGEGTPLHAAMDGFGEAADECYLAAL</sequence>
<name>A0A0G4FVM6_VITBC</name>
<dbReference type="InterPro" id="IPR006598">
    <property type="entry name" value="CAP10"/>
</dbReference>
<evidence type="ECO:0000256" key="3">
    <source>
        <dbReference type="SAM" id="Phobius"/>
    </source>
</evidence>
<gene>
    <name evidence="5" type="ORF">Vbra_415</name>
</gene>
<keyword evidence="3" id="KW-0472">Membrane</keyword>
<keyword evidence="3" id="KW-1133">Transmembrane helix</keyword>
<protein>
    <recommendedName>
        <fullName evidence="4">Glycosyl transferase CAP10 domain-containing protein</fullName>
    </recommendedName>
</protein>
<evidence type="ECO:0000259" key="4">
    <source>
        <dbReference type="Pfam" id="PF05686"/>
    </source>
</evidence>
<reference evidence="5 6" key="1">
    <citation type="submission" date="2014-11" db="EMBL/GenBank/DDBJ databases">
        <authorList>
            <person name="Zhu J."/>
            <person name="Qi W."/>
            <person name="Song R."/>
        </authorList>
    </citation>
    <scope>NUCLEOTIDE SEQUENCE [LARGE SCALE GENOMIC DNA]</scope>
</reference>
<dbReference type="Pfam" id="PF05686">
    <property type="entry name" value="Glyco_transf_90"/>
    <property type="match status" value="1"/>
</dbReference>
<evidence type="ECO:0000313" key="5">
    <source>
        <dbReference type="EMBL" id="CEM18768.1"/>
    </source>
</evidence>
<accession>A0A0G4FVM6</accession>
<evidence type="ECO:0000256" key="2">
    <source>
        <dbReference type="ARBA" id="ARBA00022679"/>
    </source>
</evidence>
<dbReference type="GO" id="GO:0016740">
    <property type="term" value="F:transferase activity"/>
    <property type="evidence" value="ECO:0007669"/>
    <property type="project" value="UniProtKB-KW"/>
</dbReference>
<dbReference type="Proteomes" id="UP000041254">
    <property type="component" value="Unassembled WGS sequence"/>
</dbReference>
<keyword evidence="6" id="KW-1185">Reference proteome</keyword>
<dbReference type="PANTHER" id="PTHR12203">
    <property type="entry name" value="KDEL LYS-ASP-GLU-LEU CONTAINING - RELATED"/>
    <property type="match status" value="1"/>
</dbReference>
<feature type="transmembrane region" description="Helical" evidence="3">
    <location>
        <begin position="7"/>
        <end position="25"/>
    </location>
</feature>
<keyword evidence="2" id="KW-0808">Transferase</keyword>
<organism evidence="5 6">
    <name type="scientific">Vitrella brassicaformis (strain CCMP3155)</name>
    <dbReference type="NCBI Taxonomy" id="1169540"/>
    <lineage>
        <taxon>Eukaryota</taxon>
        <taxon>Sar</taxon>
        <taxon>Alveolata</taxon>
        <taxon>Colpodellida</taxon>
        <taxon>Vitrellaceae</taxon>
        <taxon>Vitrella</taxon>
    </lineage>
</organism>
<feature type="domain" description="Glycosyl transferase CAP10" evidence="4">
    <location>
        <begin position="332"/>
        <end position="528"/>
    </location>
</feature>
<dbReference type="InterPro" id="IPR051091">
    <property type="entry name" value="O-Glucosyltr/Glycosyltrsf_90"/>
</dbReference>
<dbReference type="OrthoDB" id="541052at2759"/>
<dbReference type="PhylomeDB" id="A0A0G4FVM6"/>
<dbReference type="AlphaFoldDB" id="A0A0G4FVM6"/>
<evidence type="ECO:0000256" key="1">
    <source>
        <dbReference type="ARBA" id="ARBA00010118"/>
    </source>
</evidence>
<dbReference type="VEuPathDB" id="CryptoDB:Vbra_415"/>
<keyword evidence="3" id="KW-0812">Transmembrane</keyword>
<dbReference type="InParanoid" id="A0A0G4FVM6"/>
<evidence type="ECO:0000313" key="6">
    <source>
        <dbReference type="Proteomes" id="UP000041254"/>
    </source>
</evidence>
<dbReference type="PANTHER" id="PTHR12203:SF35">
    <property type="entry name" value="PROTEIN O-GLUCOSYLTRANSFERASE 1"/>
    <property type="match status" value="1"/>
</dbReference>
<comment type="similarity">
    <text evidence="1">Belongs to the glycosyltransferase 90 family.</text>
</comment>
<proteinExistence type="inferred from homology"/>